<dbReference type="InterPro" id="IPR036908">
    <property type="entry name" value="RlpA-like_sf"/>
</dbReference>
<dbReference type="RefSeq" id="WP_323295206.1">
    <property type="nucleotide sequence ID" value="NZ_JAYFUM010000003.1"/>
</dbReference>
<dbReference type="InterPro" id="IPR012997">
    <property type="entry name" value="RplA"/>
</dbReference>
<comment type="caution">
    <text evidence="4">The sequence shown here is derived from an EMBL/GenBank/DDBJ whole genome shotgun (WGS) entry which is preliminary data.</text>
</comment>
<feature type="chain" id="PRO_5045372531" evidence="2">
    <location>
        <begin position="19"/>
        <end position="282"/>
    </location>
</feature>
<accession>A0ABU5Q6L6</accession>
<dbReference type="PANTHER" id="PTHR34183:SF1">
    <property type="entry name" value="ENDOLYTIC PEPTIDOGLYCAN TRANSGLYCOSYLASE RLPA"/>
    <property type="match status" value="1"/>
</dbReference>
<feature type="signal peptide" evidence="2">
    <location>
        <begin position="1"/>
        <end position="18"/>
    </location>
</feature>
<feature type="domain" description="SPOR" evidence="3">
    <location>
        <begin position="198"/>
        <end position="279"/>
    </location>
</feature>
<dbReference type="SUPFAM" id="SSF50685">
    <property type="entry name" value="Barwin-like endoglucanases"/>
    <property type="match status" value="1"/>
</dbReference>
<dbReference type="PANTHER" id="PTHR34183">
    <property type="entry name" value="ENDOLYTIC PEPTIDOGLYCAN TRANSGLYCOSYLASE RLPA"/>
    <property type="match status" value="1"/>
</dbReference>
<gene>
    <name evidence="4" type="ORF">VB248_02775</name>
</gene>
<evidence type="ECO:0000256" key="1">
    <source>
        <dbReference type="RuleBase" id="RU003495"/>
    </source>
</evidence>
<dbReference type="InterPro" id="IPR009009">
    <property type="entry name" value="RlpA-like_DPBB"/>
</dbReference>
<dbReference type="SUPFAM" id="SSF110997">
    <property type="entry name" value="Sporulation related repeat"/>
    <property type="match status" value="1"/>
</dbReference>
<comment type="similarity">
    <text evidence="1">Belongs to the RlpA family.</text>
</comment>
<dbReference type="EMBL" id="JAYFUM010000003">
    <property type="protein sequence ID" value="MEA5138039.1"/>
    <property type="molecule type" value="Genomic_DNA"/>
</dbReference>
<dbReference type="Gene3D" id="2.40.40.10">
    <property type="entry name" value="RlpA-like domain"/>
    <property type="match status" value="1"/>
</dbReference>
<name>A0ABU5Q6L6_9BACT</name>
<dbReference type="PROSITE" id="PS51724">
    <property type="entry name" value="SPOR"/>
    <property type="match status" value="1"/>
</dbReference>
<organism evidence="4 5">
    <name type="scientific">Arcicella rigui</name>
    <dbReference type="NCBI Taxonomy" id="797020"/>
    <lineage>
        <taxon>Bacteria</taxon>
        <taxon>Pseudomonadati</taxon>
        <taxon>Bacteroidota</taxon>
        <taxon>Cytophagia</taxon>
        <taxon>Cytophagales</taxon>
        <taxon>Flectobacillaceae</taxon>
        <taxon>Arcicella</taxon>
    </lineage>
</organism>
<dbReference type="InterPro" id="IPR007730">
    <property type="entry name" value="SPOR-like_dom"/>
</dbReference>
<keyword evidence="5" id="KW-1185">Reference proteome</keyword>
<protein>
    <submittedName>
        <fullName evidence="4">Septal ring lytic transglycosylase RlpA family protein</fullName>
    </submittedName>
</protein>
<dbReference type="Proteomes" id="UP001302949">
    <property type="component" value="Unassembled WGS sequence"/>
</dbReference>
<dbReference type="Pfam" id="PF05036">
    <property type="entry name" value="SPOR"/>
    <property type="match status" value="1"/>
</dbReference>
<dbReference type="CDD" id="cd22268">
    <property type="entry name" value="DPBB_RlpA-like"/>
    <property type="match status" value="1"/>
</dbReference>
<evidence type="ECO:0000313" key="4">
    <source>
        <dbReference type="EMBL" id="MEA5138039.1"/>
    </source>
</evidence>
<proteinExistence type="inferred from homology"/>
<reference evidence="4 5" key="1">
    <citation type="submission" date="2023-12" db="EMBL/GenBank/DDBJ databases">
        <title>Novel species of the genus Arcicella isolated from rivers.</title>
        <authorList>
            <person name="Lu H."/>
        </authorList>
    </citation>
    <scope>NUCLEOTIDE SEQUENCE [LARGE SCALE GENOMIC DNA]</scope>
    <source>
        <strain evidence="4 5">KCTC 23307</strain>
    </source>
</reference>
<dbReference type="NCBIfam" id="TIGR00413">
    <property type="entry name" value="rlpA"/>
    <property type="match status" value="1"/>
</dbReference>
<evidence type="ECO:0000313" key="5">
    <source>
        <dbReference type="Proteomes" id="UP001302949"/>
    </source>
</evidence>
<keyword evidence="2" id="KW-0732">Signal</keyword>
<sequence length="282" mass="31417">MKKIIACFAISVLVNANSFSLPLSEDTPSVLVEEGYARYYSANLRSKFTSSGEKYDDSQLTGSHSRYPINTIVKVTNLENNLSVQVRINDVCKCDGQDPVINLSKEAANRLGMMATGKAMVRLEVVSSPSIYGSPYENPSATTKVGESNYGNGRVVFSKENDKNYMDGLNLVTPSNPSFISPDNNFAPDRTYDIYGVEKFPKGYGVQVTALSSLNSVQDLYDALIKLGIPKEQIFIQVLQKDNAKVYRVLFGEFYTKEIAMEKNLWISQFGYRGVIRAHYNL</sequence>
<dbReference type="Pfam" id="PF03330">
    <property type="entry name" value="DPBB_1"/>
    <property type="match status" value="1"/>
</dbReference>
<dbReference type="InterPro" id="IPR036680">
    <property type="entry name" value="SPOR-like_sf"/>
</dbReference>
<evidence type="ECO:0000259" key="3">
    <source>
        <dbReference type="PROSITE" id="PS51724"/>
    </source>
</evidence>
<evidence type="ECO:0000256" key="2">
    <source>
        <dbReference type="SAM" id="SignalP"/>
    </source>
</evidence>